<evidence type="ECO:0000313" key="1">
    <source>
        <dbReference type="EMBL" id="AIF97989.1"/>
    </source>
</evidence>
<evidence type="ECO:0000313" key="2">
    <source>
        <dbReference type="Proteomes" id="UP000056090"/>
    </source>
</evidence>
<sequence length="117" mass="12557">MDSKQKMSAKKIAAPVQPMEVANFTTADGLTVEMKGVRVFVTPEQGSWDIVNVGGTQFMTGRVRKAFNPAASIMQGPVQLSPNEGQMLDDASKSLSAAHTNLNSANECIEAFLQQGR</sequence>
<keyword evidence="2" id="KW-1185">Reference proteome</keyword>
<organism evidence="1 2">
    <name type="scientific">Alteromonas australica</name>
    <dbReference type="NCBI Taxonomy" id="589873"/>
    <lineage>
        <taxon>Bacteria</taxon>
        <taxon>Pseudomonadati</taxon>
        <taxon>Pseudomonadota</taxon>
        <taxon>Gammaproteobacteria</taxon>
        <taxon>Alteromonadales</taxon>
        <taxon>Alteromonadaceae</taxon>
        <taxon>Alteromonas/Salinimonas group</taxon>
        <taxon>Alteromonas</taxon>
    </lineage>
</organism>
<accession>A0A075NTQ3</accession>
<name>A0A075NTQ3_9ALTE</name>
<proteinExistence type="predicted"/>
<dbReference type="RefSeq" id="WP_044056187.1">
    <property type="nucleotide sequence ID" value="NZ_CBCSKJ010000001.1"/>
</dbReference>
<dbReference type="KEGG" id="aal:EP13_04355"/>
<reference evidence="1 2" key="1">
    <citation type="submission" date="2014-06" db="EMBL/GenBank/DDBJ databases">
        <title>Genomes of Alteromonas australica, a world apart.</title>
        <authorList>
            <person name="Gonzaga A."/>
            <person name="Lopez-Perez M."/>
            <person name="Rodriguez-Valera F."/>
        </authorList>
    </citation>
    <scope>NUCLEOTIDE SEQUENCE [LARGE SCALE GENOMIC DNA]</scope>
    <source>
        <strain evidence="1 2">H 17</strain>
    </source>
</reference>
<dbReference type="GeneID" id="78254162"/>
<dbReference type="Proteomes" id="UP000056090">
    <property type="component" value="Chromosome"/>
</dbReference>
<dbReference type="EMBL" id="CP008849">
    <property type="protein sequence ID" value="AIF97989.1"/>
    <property type="molecule type" value="Genomic_DNA"/>
</dbReference>
<dbReference type="AlphaFoldDB" id="A0A075NTQ3"/>
<protein>
    <submittedName>
        <fullName evidence="1">Uncharacterized protein</fullName>
    </submittedName>
</protein>
<gene>
    <name evidence="1" type="ORF">EP13_04355</name>
</gene>